<gene>
    <name evidence="9" type="ORF">I4W93_019880</name>
</gene>
<feature type="transmembrane region" description="Helical" evidence="7">
    <location>
        <begin position="82"/>
        <end position="100"/>
    </location>
</feature>
<comment type="subunit">
    <text evidence="7">The complex comprises the extracytoplasmic solute receptor protein and the two transmembrane proteins.</text>
</comment>
<dbReference type="InterPro" id="IPR004681">
    <property type="entry name" value="TRAP_DctM"/>
</dbReference>
<evidence type="ECO:0000256" key="4">
    <source>
        <dbReference type="ARBA" id="ARBA00022692"/>
    </source>
</evidence>
<dbReference type="Proteomes" id="UP000663814">
    <property type="component" value="Unassembled WGS sequence"/>
</dbReference>
<feature type="transmembrane region" description="Helical" evidence="7">
    <location>
        <begin position="139"/>
        <end position="166"/>
    </location>
</feature>
<feature type="transmembrane region" description="Helical" evidence="7">
    <location>
        <begin position="172"/>
        <end position="198"/>
    </location>
</feature>
<keyword evidence="2" id="KW-1003">Cell membrane</keyword>
<evidence type="ECO:0000313" key="9">
    <source>
        <dbReference type="EMBL" id="MBZ9613857.1"/>
    </source>
</evidence>
<evidence type="ECO:0000256" key="1">
    <source>
        <dbReference type="ARBA" id="ARBA00004429"/>
    </source>
</evidence>
<comment type="similarity">
    <text evidence="7">Belongs to the TRAP transporter large permease family.</text>
</comment>
<accession>A0ABS7XGJ9</accession>
<keyword evidence="3 7" id="KW-0997">Cell inner membrane</keyword>
<keyword evidence="7" id="KW-0813">Transport</keyword>
<evidence type="ECO:0000256" key="7">
    <source>
        <dbReference type="RuleBase" id="RU369079"/>
    </source>
</evidence>
<comment type="function">
    <text evidence="7">Part of the tripartite ATP-independent periplasmic (TRAP) transport system.</text>
</comment>
<dbReference type="PANTHER" id="PTHR33362:SF2">
    <property type="entry name" value="TRAP TRANSPORTER LARGE PERMEASE PROTEIN"/>
    <property type="match status" value="1"/>
</dbReference>
<evidence type="ECO:0000256" key="6">
    <source>
        <dbReference type="ARBA" id="ARBA00023136"/>
    </source>
</evidence>
<feature type="transmembrane region" description="Helical" evidence="7">
    <location>
        <begin position="218"/>
        <end position="239"/>
    </location>
</feature>
<feature type="transmembrane region" description="Helical" evidence="7">
    <location>
        <begin position="245"/>
        <end position="261"/>
    </location>
</feature>
<feature type="transmembrane region" description="Helical" evidence="7">
    <location>
        <begin position="318"/>
        <end position="335"/>
    </location>
</feature>
<dbReference type="Pfam" id="PF06808">
    <property type="entry name" value="DctM"/>
    <property type="match status" value="1"/>
</dbReference>
<keyword evidence="10" id="KW-1185">Reference proteome</keyword>
<feature type="transmembrane region" description="Helical" evidence="7">
    <location>
        <begin position="281"/>
        <end position="298"/>
    </location>
</feature>
<dbReference type="RefSeq" id="WP_205313614.1">
    <property type="nucleotide sequence ID" value="NZ_JAERPS020000012.1"/>
</dbReference>
<keyword evidence="4 7" id="KW-0812">Transmembrane</keyword>
<dbReference type="InterPro" id="IPR010656">
    <property type="entry name" value="DctM"/>
</dbReference>
<comment type="caution">
    <text evidence="7">Lacks conserved residue(s) required for the propagation of feature annotation.</text>
</comment>
<keyword evidence="6 7" id="KW-0472">Membrane</keyword>
<comment type="caution">
    <text evidence="9">The sequence shown here is derived from an EMBL/GenBank/DDBJ whole genome shotgun (WGS) entry which is preliminary data.</text>
</comment>
<keyword evidence="5 7" id="KW-1133">Transmembrane helix</keyword>
<feature type="transmembrane region" description="Helical" evidence="7">
    <location>
        <begin position="51"/>
        <end position="73"/>
    </location>
</feature>
<evidence type="ECO:0000313" key="10">
    <source>
        <dbReference type="Proteomes" id="UP000663814"/>
    </source>
</evidence>
<evidence type="ECO:0000256" key="2">
    <source>
        <dbReference type="ARBA" id="ARBA00022475"/>
    </source>
</evidence>
<feature type="transmembrane region" description="Helical" evidence="7">
    <location>
        <begin position="370"/>
        <end position="390"/>
    </location>
</feature>
<reference evidence="9 10" key="1">
    <citation type="submission" date="2021-08" db="EMBL/GenBank/DDBJ databases">
        <title>Rheinheimera aquimaris sp. nov., isolated from seawater of the East Sea in Korea.</title>
        <authorList>
            <person name="Kim K.H."/>
            <person name="Wenting R."/>
            <person name="Kim K.R."/>
            <person name="Jeon C.O."/>
        </authorList>
    </citation>
    <scope>NUCLEOTIDE SEQUENCE [LARGE SCALE GENOMIC DNA]</scope>
    <source>
        <strain evidence="9 10">MA-13</strain>
    </source>
</reference>
<dbReference type="EMBL" id="JAERPS020000012">
    <property type="protein sequence ID" value="MBZ9613857.1"/>
    <property type="molecule type" value="Genomic_DNA"/>
</dbReference>
<proteinExistence type="inferred from homology"/>
<evidence type="ECO:0000256" key="3">
    <source>
        <dbReference type="ARBA" id="ARBA00022519"/>
    </source>
</evidence>
<dbReference type="PIRSF" id="PIRSF006066">
    <property type="entry name" value="HI0050"/>
    <property type="match status" value="1"/>
</dbReference>
<dbReference type="PANTHER" id="PTHR33362">
    <property type="entry name" value="SIALIC ACID TRAP TRANSPORTER PERMEASE PROTEIN SIAT-RELATED"/>
    <property type="match status" value="1"/>
</dbReference>
<protein>
    <recommendedName>
        <fullName evidence="7">TRAP transporter large permease protein</fullName>
    </recommendedName>
</protein>
<evidence type="ECO:0000256" key="5">
    <source>
        <dbReference type="ARBA" id="ARBA00022989"/>
    </source>
</evidence>
<sequence>MEMAILVLLAVFFTLLLLNVPISFCIGLATLATMLISIDFMPAVTTMAQRMAGGINSFALLAIPFFVLSGLIMGRGGIAKRLIECAMALVGMLPGGLALVNVVSCMFFGAISGSAVAATSAIGSFMLPEMKKQGYDVNYSAAVTAAAATTGMLIPPSNILIVYAIASGGVSIAALFIAGYLPGILLGLSLMIVCAGYAKLKGYPVGARLPLKLVVQKVAAALPSLFMIILVIGGIVSGVFTATEAGAIAVVYSLVLAVGIYREVKVAELPAILMKSTETTAIVLALIATSSAMSWILSYEQIPQTISAAMLALSDNPLLILLMINLILLLVGAFMDMTPAVLIFTPIFLPVAVELGMSPLHFGIMMVLNLSIGLVSPPVGSVLFVSCAIAKTRLEAILRPLLPLYLAMFVVLMLVSYVPAISEWLPTQFGLLSADK</sequence>
<feature type="transmembrane region" description="Helical" evidence="7">
    <location>
        <begin position="402"/>
        <end position="422"/>
    </location>
</feature>
<feature type="domain" description="TRAP C4-dicarboxylate transport system permease DctM subunit" evidence="8">
    <location>
        <begin position="9"/>
        <end position="421"/>
    </location>
</feature>
<organism evidence="9 10">
    <name type="scientific">Rheinheimera maricola</name>
    <dbReference type="NCBI Taxonomy" id="2793282"/>
    <lineage>
        <taxon>Bacteria</taxon>
        <taxon>Pseudomonadati</taxon>
        <taxon>Pseudomonadota</taxon>
        <taxon>Gammaproteobacteria</taxon>
        <taxon>Chromatiales</taxon>
        <taxon>Chromatiaceae</taxon>
        <taxon>Rheinheimera</taxon>
    </lineage>
</organism>
<comment type="subcellular location">
    <subcellularLocation>
        <location evidence="1 7">Cell inner membrane</location>
        <topology evidence="1 7">Multi-pass membrane protein</topology>
    </subcellularLocation>
</comment>
<evidence type="ECO:0000259" key="8">
    <source>
        <dbReference type="Pfam" id="PF06808"/>
    </source>
</evidence>
<name>A0ABS7XGJ9_9GAMM</name>
<dbReference type="NCBIfam" id="TIGR00786">
    <property type="entry name" value="dctM"/>
    <property type="match status" value="1"/>
</dbReference>